<comment type="subcellular location">
    <subcellularLocation>
        <location evidence="1 7">Cell membrane</location>
        <topology evidence="1 7">Multi-pass membrane protein</topology>
    </subcellularLocation>
</comment>
<evidence type="ECO:0000256" key="6">
    <source>
        <dbReference type="ARBA" id="ARBA00023136"/>
    </source>
</evidence>
<feature type="transmembrane region" description="Helical" evidence="7">
    <location>
        <begin position="122"/>
        <end position="146"/>
    </location>
</feature>
<dbReference type="STRING" id="33936.AZI98_01275"/>
<dbReference type="Gene3D" id="1.10.3720.10">
    <property type="entry name" value="MetI-like"/>
    <property type="match status" value="1"/>
</dbReference>
<evidence type="ECO:0000259" key="8">
    <source>
        <dbReference type="PROSITE" id="PS50928"/>
    </source>
</evidence>
<organism evidence="9 10">
    <name type="scientific">Aeribacillus pallidus</name>
    <dbReference type="NCBI Taxonomy" id="33936"/>
    <lineage>
        <taxon>Bacteria</taxon>
        <taxon>Bacillati</taxon>
        <taxon>Bacillota</taxon>
        <taxon>Bacilli</taxon>
        <taxon>Bacillales</taxon>
        <taxon>Bacillaceae</taxon>
        <taxon>Aeribacillus</taxon>
    </lineage>
</organism>
<dbReference type="Pfam" id="PF00528">
    <property type="entry name" value="BPD_transp_1"/>
    <property type="match status" value="1"/>
</dbReference>
<evidence type="ECO:0000256" key="5">
    <source>
        <dbReference type="ARBA" id="ARBA00022989"/>
    </source>
</evidence>
<feature type="domain" description="ABC transmembrane type-1" evidence="8">
    <location>
        <begin position="58"/>
        <end position="238"/>
    </location>
</feature>
<evidence type="ECO:0000256" key="4">
    <source>
        <dbReference type="ARBA" id="ARBA00022692"/>
    </source>
</evidence>
<keyword evidence="2 7" id="KW-0813">Transport</keyword>
<proteinExistence type="inferred from homology"/>
<dbReference type="SUPFAM" id="SSF161098">
    <property type="entry name" value="MetI-like"/>
    <property type="match status" value="1"/>
</dbReference>
<dbReference type="GO" id="GO:0005886">
    <property type="term" value="C:plasma membrane"/>
    <property type="evidence" value="ECO:0007669"/>
    <property type="project" value="UniProtKB-SubCell"/>
</dbReference>
<keyword evidence="4 7" id="KW-0812">Transmembrane</keyword>
<evidence type="ECO:0000256" key="3">
    <source>
        <dbReference type="ARBA" id="ARBA00022475"/>
    </source>
</evidence>
<reference evidence="9 10" key="1">
    <citation type="submission" date="2016-04" db="EMBL/GenBank/DDBJ databases">
        <title>Draft genome sequence of Aeribacillus pallidus 8m3 from petroleum reservoir.</title>
        <authorList>
            <person name="Poltaraus A.B."/>
            <person name="Nazina T.N."/>
            <person name="Tourova T.P."/>
            <person name="Malakho S.M."/>
            <person name="Korshunova A.V."/>
            <person name="Sokolova D.S."/>
        </authorList>
    </citation>
    <scope>NUCLEOTIDE SEQUENCE [LARGE SCALE GENOMIC DNA]</scope>
    <source>
        <strain evidence="9 10">8m3</strain>
    </source>
</reference>
<dbReference type="PROSITE" id="PS50928">
    <property type="entry name" value="ABC_TM1"/>
    <property type="match status" value="1"/>
</dbReference>
<evidence type="ECO:0000313" key="10">
    <source>
        <dbReference type="Proteomes" id="UP000076476"/>
    </source>
</evidence>
<protein>
    <submittedName>
        <fullName evidence="9">ABC transporter permease</fullName>
    </submittedName>
</protein>
<dbReference type="PANTHER" id="PTHR30151:SF0">
    <property type="entry name" value="ABC TRANSPORTER PERMEASE PROTEIN MJ0413-RELATED"/>
    <property type="match status" value="1"/>
</dbReference>
<keyword evidence="3" id="KW-1003">Cell membrane</keyword>
<dbReference type="GO" id="GO:0055085">
    <property type="term" value="P:transmembrane transport"/>
    <property type="evidence" value="ECO:0007669"/>
    <property type="project" value="InterPro"/>
</dbReference>
<keyword evidence="5 7" id="KW-1133">Transmembrane helix</keyword>
<dbReference type="PANTHER" id="PTHR30151">
    <property type="entry name" value="ALKANE SULFONATE ABC TRANSPORTER-RELATED, MEMBRANE SUBUNIT"/>
    <property type="match status" value="1"/>
</dbReference>
<evidence type="ECO:0000256" key="2">
    <source>
        <dbReference type="ARBA" id="ARBA00022448"/>
    </source>
</evidence>
<feature type="transmembrane region" description="Helical" evidence="7">
    <location>
        <begin position="64"/>
        <end position="84"/>
    </location>
</feature>
<comment type="similarity">
    <text evidence="7">Belongs to the binding-protein-dependent transport system permease family.</text>
</comment>
<feature type="transmembrane region" description="Helical" evidence="7">
    <location>
        <begin position="219"/>
        <end position="238"/>
    </location>
</feature>
<dbReference type="InterPro" id="IPR000515">
    <property type="entry name" value="MetI-like"/>
</dbReference>
<feature type="transmembrane region" description="Helical" evidence="7">
    <location>
        <begin position="96"/>
        <end position="116"/>
    </location>
</feature>
<dbReference type="AlphaFoldDB" id="A0A161YV37"/>
<dbReference type="Proteomes" id="UP000076476">
    <property type="component" value="Unassembled WGS sequence"/>
</dbReference>
<dbReference type="RefSeq" id="WP_063386485.1">
    <property type="nucleotide sequence ID" value="NZ_LWBR01000005.1"/>
</dbReference>
<name>A0A161YV37_9BACI</name>
<accession>A0A161YV37</accession>
<gene>
    <name evidence="9" type="ORF">AZI98_01275</name>
</gene>
<sequence length="256" mass="28737">MKKFLHVYIYSTLIAVALLGLWIYITNFTELLDPVIFPSPEIVVIAFVKAIKELLQGFVSSMGLLVPGFVLSLVLGIGGGLYFGLHHRFRAILEPFFQTFSPLPPTLFVPYAIALFPSFKSASIFILFIATFWPIFLGTIQGVLLIDKPYWDNAKTIGLKGKDLFLKMILPASLPLILNGVGTSLAFAFIVLIMVEMFGAESGMGRFIQYYTDFTQYDLVLAGIIFNSIVILITMIVFEKIKKRLLFWTNLKNEAN</sequence>
<dbReference type="EMBL" id="LWBR01000005">
    <property type="protein sequence ID" value="KZN97805.1"/>
    <property type="molecule type" value="Genomic_DNA"/>
</dbReference>
<feature type="transmembrane region" description="Helical" evidence="7">
    <location>
        <begin position="176"/>
        <end position="199"/>
    </location>
</feature>
<evidence type="ECO:0000256" key="7">
    <source>
        <dbReference type="RuleBase" id="RU363032"/>
    </source>
</evidence>
<feature type="transmembrane region" description="Helical" evidence="7">
    <location>
        <begin position="7"/>
        <end position="25"/>
    </location>
</feature>
<evidence type="ECO:0000313" key="9">
    <source>
        <dbReference type="EMBL" id="KZN97805.1"/>
    </source>
</evidence>
<dbReference type="InterPro" id="IPR035906">
    <property type="entry name" value="MetI-like_sf"/>
</dbReference>
<keyword evidence="10" id="KW-1185">Reference proteome</keyword>
<comment type="caution">
    <text evidence="9">The sequence shown here is derived from an EMBL/GenBank/DDBJ whole genome shotgun (WGS) entry which is preliminary data.</text>
</comment>
<evidence type="ECO:0000256" key="1">
    <source>
        <dbReference type="ARBA" id="ARBA00004651"/>
    </source>
</evidence>
<keyword evidence="6 7" id="KW-0472">Membrane</keyword>